<dbReference type="PANTHER" id="PTHR48050:SF13">
    <property type="entry name" value="STEROL 3-BETA-GLUCOSYLTRANSFERASE UGT80A2"/>
    <property type="match status" value="1"/>
</dbReference>
<keyword evidence="3" id="KW-1185">Reference proteome</keyword>
<evidence type="ECO:0000313" key="3">
    <source>
        <dbReference type="Proteomes" id="UP001241072"/>
    </source>
</evidence>
<organism evidence="2 3">
    <name type="scientific">Antiquaquibacter soli</name>
    <dbReference type="NCBI Taxonomy" id="3064523"/>
    <lineage>
        <taxon>Bacteria</taxon>
        <taxon>Bacillati</taxon>
        <taxon>Actinomycetota</taxon>
        <taxon>Actinomycetes</taxon>
        <taxon>Micrococcales</taxon>
        <taxon>Microbacteriaceae</taxon>
        <taxon>Antiquaquibacter</taxon>
    </lineage>
</organism>
<sequence>MSSILICSTPVHGHVTPLLAVTRALVAAGHDVRFLTGQRYREAVEAAGAAFLPLPAVADYDDRSMDAAFPGRVGLTGPAGIRFDMIEIFLKPLQAQLAAVRVALGTPTDVVMTEPLFTGILGLLVEPAHSRPPIVSLGILPLGTKSRDTAPFGLGVLPMGGPLGRLRNAVMTVMAEKAVFAPVQRFAEEQVLAATGRELGGFFLDWPRRADALVQFTVPEFEYPRSDLPASVRFVGPVSTSAPSSATLPDWWGELDGSRRVVHVSQGTVANQDYEELILPTIRGLADADDVVVIATTGGRPVSSIPGRIPSNVYLAEYLPYDELLPRTDVMVTNGGYGGVHFALRHGVPLVVAGMTEDKIEVSARIQWSGVGVNLRTNRPSDDAVAEAVREVLRTPSFADAANRIGVAIARSPGVAGLLPIVDELVSARARS</sequence>
<reference evidence="2 3" key="1">
    <citation type="submission" date="2023-07" db="EMBL/GenBank/DDBJ databases">
        <title>Protaetiibacter sp. nov WY-16 isolated from soil.</title>
        <authorList>
            <person name="Liu B."/>
            <person name="Wan Y."/>
        </authorList>
    </citation>
    <scope>NUCLEOTIDE SEQUENCE [LARGE SCALE GENOMIC DNA]</scope>
    <source>
        <strain evidence="2 3">WY-16</strain>
    </source>
</reference>
<dbReference type="RefSeq" id="WP_305003243.1">
    <property type="nucleotide sequence ID" value="NZ_JAUQUB010000002.1"/>
</dbReference>
<dbReference type="Gene3D" id="3.40.50.2000">
    <property type="entry name" value="Glycogen Phosphorylase B"/>
    <property type="match status" value="2"/>
</dbReference>
<feature type="domain" description="Erythromycin biosynthesis protein CIII-like C-terminal" evidence="1">
    <location>
        <begin position="285"/>
        <end position="413"/>
    </location>
</feature>
<comment type="caution">
    <text evidence="2">The sequence shown here is derived from an EMBL/GenBank/DDBJ whole genome shotgun (WGS) entry which is preliminary data.</text>
</comment>
<dbReference type="Proteomes" id="UP001241072">
    <property type="component" value="Unassembled WGS sequence"/>
</dbReference>
<dbReference type="SUPFAM" id="SSF53756">
    <property type="entry name" value="UDP-Glycosyltransferase/glycogen phosphorylase"/>
    <property type="match status" value="1"/>
</dbReference>
<dbReference type="InterPro" id="IPR002213">
    <property type="entry name" value="UDP_glucos_trans"/>
</dbReference>
<gene>
    <name evidence="2" type="ORF">Q5716_11300</name>
</gene>
<dbReference type="Pfam" id="PF06722">
    <property type="entry name" value="EryCIII-like_C"/>
    <property type="match status" value="1"/>
</dbReference>
<protein>
    <submittedName>
        <fullName evidence="2">Glycosyltransferase</fullName>
    </submittedName>
</protein>
<name>A0ABT9BP45_9MICO</name>
<evidence type="ECO:0000259" key="1">
    <source>
        <dbReference type="Pfam" id="PF06722"/>
    </source>
</evidence>
<accession>A0ABT9BP45</accession>
<dbReference type="InterPro" id="IPR010610">
    <property type="entry name" value="EryCIII-like_C"/>
</dbReference>
<proteinExistence type="predicted"/>
<dbReference type="PANTHER" id="PTHR48050">
    <property type="entry name" value="STEROL 3-BETA-GLUCOSYLTRANSFERASE"/>
    <property type="match status" value="1"/>
</dbReference>
<dbReference type="EMBL" id="JAUQUB010000002">
    <property type="protein sequence ID" value="MDO7882811.1"/>
    <property type="molecule type" value="Genomic_DNA"/>
</dbReference>
<dbReference type="CDD" id="cd03784">
    <property type="entry name" value="GT1_Gtf-like"/>
    <property type="match status" value="1"/>
</dbReference>
<dbReference type="InterPro" id="IPR050426">
    <property type="entry name" value="Glycosyltransferase_28"/>
</dbReference>
<evidence type="ECO:0000313" key="2">
    <source>
        <dbReference type="EMBL" id="MDO7882811.1"/>
    </source>
</evidence>